<dbReference type="OrthoDB" id="192847at2"/>
<evidence type="ECO:0000313" key="5">
    <source>
        <dbReference type="Proteomes" id="UP000231962"/>
    </source>
</evidence>
<keyword evidence="4" id="KW-0648">Protein biosynthesis</keyword>
<accession>A0A2M9ZSE7</accession>
<dbReference type="GO" id="GO:0032784">
    <property type="term" value="P:regulation of DNA-templated transcription elongation"/>
    <property type="evidence" value="ECO:0007669"/>
    <property type="project" value="InterPro"/>
</dbReference>
<evidence type="ECO:0000313" key="6">
    <source>
        <dbReference type="Proteomes" id="UP000231990"/>
    </source>
</evidence>
<dbReference type="GO" id="GO:0003746">
    <property type="term" value="F:translation elongation factor activity"/>
    <property type="evidence" value="ECO:0007669"/>
    <property type="project" value="UniProtKB-KW"/>
</dbReference>
<name>A0A2M9ZSE7_9LEPT</name>
<dbReference type="PANTHER" id="PTHR30437:SF5">
    <property type="entry name" value="REGULATOR OF NUCLEOSIDE DIPHOSPHATE KINASE"/>
    <property type="match status" value="1"/>
</dbReference>
<dbReference type="Pfam" id="PF01272">
    <property type="entry name" value="GreA_GreB"/>
    <property type="match status" value="1"/>
</dbReference>
<keyword evidence="4" id="KW-0251">Elongation factor</keyword>
<feature type="domain" description="Transcription elongation factor GreA/GreB C-terminal" evidence="2">
    <location>
        <begin position="52"/>
        <end position="124"/>
    </location>
</feature>
<evidence type="ECO:0000313" key="3">
    <source>
        <dbReference type="EMBL" id="PJZ71482.1"/>
    </source>
</evidence>
<dbReference type="Gene3D" id="3.10.50.30">
    <property type="entry name" value="Transcription elongation factor, GreA/GreB, C-terminal domain"/>
    <property type="match status" value="1"/>
</dbReference>
<dbReference type="AlphaFoldDB" id="A0A2M9ZSE7"/>
<protein>
    <submittedName>
        <fullName evidence="4">Transcription elongation factor GreAB</fullName>
    </submittedName>
</protein>
<dbReference type="GO" id="GO:0070063">
    <property type="term" value="F:RNA polymerase binding"/>
    <property type="evidence" value="ECO:0007669"/>
    <property type="project" value="InterPro"/>
</dbReference>
<comment type="caution">
    <text evidence="4">The sequence shown here is derived from an EMBL/GenBank/DDBJ whole genome shotgun (WGS) entry which is preliminary data.</text>
</comment>
<reference evidence="5 6" key="1">
    <citation type="submission" date="2017-07" db="EMBL/GenBank/DDBJ databases">
        <title>Leptospira spp. isolated from tropical soils.</title>
        <authorList>
            <person name="Thibeaux R."/>
            <person name="Iraola G."/>
            <person name="Ferres I."/>
            <person name="Bierque E."/>
            <person name="Girault D."/>
            <person name="Soupe-Gilbert M.-E."/>
            <person name="Picardeau M."/>
            <person name="Goarant C."/>
        </authorList>
    </citation>
    <scope>NUCLEOTIDE SEQUENCE [LARGE SCALE GENOMIC DNA]</scope>
    <source>
        <strain evidence="4 6">FH1-B-B1</strain>
        <strain evidence="3 5">FH1-B-C1</strain>
    </source>
</reference>
<dbReference type="InterPro" id="IPR036953">
    <property type="entry name" value="GreA/GreB_C_sf"/>
</dbReference>
<dbReference type="Proteomes" id="UP000231990">
    <property type="component" value="Unassembled WGS sequence"/>
</dbReference>
<dbReference type="SUPFAM" id="SSF54534">
    <property type="entry name" value="FKBP-like"/>
    <property type="match status" value="1"/>
</dbReference>
<sequence>MNGKRIVSKQDHQRILSKIESPEKPEASHQPTLQLLKKELSKAKKIDPKEVPQDLITMNSKFVLKDIGDAKAYQFTLVYPEDFEPKEGKISVLSPHGTALIGIRVGEVVRWPFAGGEKYLRVQELLYQPAASDHFHL</sequence>
<dbReference type="InterPro" id="IPR001437">
    <property type="entry name" value="Tscrpt_elong_fac_GreA/B_C"/>
</dbReference>
<evidence type="ECO:0000313" key="4">
    <source>
        <dbReference type="EMBL" id="PJZ75017.1"/>
    </source>
</evidence>
<proteinExistence type="predicted"/>
<dbReference type="RefSeq" id="WP_100712467.1">
    <property type="nucleotide sequence ID" value="NZ_NPDY01000001.1"/>
</dbReference>
<organism evidence="4 6">
    <name type="scientific">Leptospira perolatii</name>
    <dbReference type="NCBI Taxonomy" id="2023191"/>
    <lineage>
        <taxon>Bacteria</taxon>
        <taxon>Pseudomonadati</taxon>
        <taxon>Spirochaetota</taxon>
        <taxon>Spirochaetia</taxon>
        <taxon>Leptospirales</taxon>
        <taxon>Leptospiraceae</taxon>
        <taxon>Leptospira</taxon>
    </lineage>
</organism>
<dbReference type="InterPro" id="IPR023459">
    <property type="entry name" value="Tscrpt_elong_fac_GreA/B_fam"/>
</dbReference>
<dbReference type="EMBL" id="NPDY01000001">
    <property type="protein sequence ID" value="PJZ71482.1"/>
    <property type="molecule type" value="Genomic_DNA"/>
</dbReference>
<dbReference type="GO" id="GO:0006354">
    <property type="term" value="P:DNA-templated transcription elongation"/>
    <property type="evidence" value="ECO:0007669"/>
    <property type="project" value="TreeGrafter"/>
</dbReference>
<feature type="region of interest" description="Disordered" evidence="1">
    <location>
        <begin position="1"/>
        <end position="31"/>
    </location>
</feature>
<dbReference type="EMBL" id="NPDZ01000001">
    <property type="protein sequence ID" value="PJZ75017.1"/>
    <property type="molecule type" value="Genomic_DNA"/>
</dbReference>
<keyword evidence="5" id="KW-1185">Reference proteome</keyword>
<dbReference type="PANTHER" id="PTHR30437">
    <property type="entry name" value="TRANSCRIPTION ELONGATION FACTOR GREA"/>
    <property type="match status" value="1"/>
</dbReference>
<evidence type="ECO:0000256" key="1">
    <source>
        <dbReference type="SAM" id="MobiDB-lite"/>
    </source>
</evidence>
<dbReference type="GO" id="GO:0003677">
    <property type="term" value="F:DNA binding"/>
    <property type="evidence" value="ECO:0007669"/>
    <property type="project" value="InterPro"/>
</dbReference>
<dbReference type="Proteomes" id="UP000231962">
    <property type="component" value="Unassembled WGS sequence"/>
</dbReference>
<evidence type="ECO:0000259" key="2">
    <source>
        <dbReference type="Pfam" id="PF01272"/>
    </source>
</evidence>
<gene>
    <name evidence="3" type="ORF">CH360_03050</name>
    <name evidence="4" type="ORF">CH373_03055</name>
</gene>